<dbReference type="EMBL" id="DS469612">
    <property type="protein sequence ID" value="EDO39115.1"/>
    <property type="molecule type" value="Genomic_DNA"/>
</dbReference>
<reference evidence="1 2" key="1">
    <citation type="journal article" date="2007" name="Science">
        <title>Sea anemone genome reveals ancestral eumetazoan gene repertoire and genomic organization.</title>
        <authorList>
            <person name="Putnam N.H."/>
            <person name="Srivastava M."/>
            <person name="Hellsten U."/>
            <person name="Dirks B."/>
            <person name="Chapman J."/>
            <person name="Salamov A."/>
            <person name="Terry A."/>
            <person name="Shapiro H."/>
            <person name="Lindquist E."/>
            <person name="Kapitonov V.V."/>
            <person name="Jurka J."/>
            <person name="Genikhovich G."/>
            <person name="Grigoriev I.V."/>
            <person name="Lucas S.M."/>
            <person name="Steele R.E."/>
            <person name="Finnerty J.R."/>
            <person name="Technau U."/>
            <person name="Martindale M.Q."/>
            <person name="Rokhsar D.S."/>
        </authorList>
    </citation>
    <scope>NUCLEOTIDE SEQUENCE [LARGE SCALE GENOMIC DNA]</scope>
    <source>
        <strain evidence="2">CH2 X CH6</strain>
    </source>
</reference>
<dbReference type="InParanoid" id="A7SAV8"/>
<dbReference type="Proteomes" id="UP000001593">
    <property type="component" value="Unassembled WGS sequence"/>
</dbReference>
<protein>
    <submittedName>
        <fullName evidence="1">Uncharacterized protein</fullName>
    </submittedName>
</protein>
<dbReference type="CDD" id="cd10537">
    <property type="entry name" value="SET_SETD9"/>
    <property type="match status" value="1"/>
</dbReference>
<dbReference type="AlphaFoldDB" id="A7SAV8"/>
<dbReference type="eggNOG" id="ENOG502QWAW">
    <property type="taxonomic scope" value="Eukaryota"/>
</dbReference>
<sequence length="375" mass="42671">MHFQGGLQAICRSMGAIRTINQMGASLTALRFLPKNSKSYQEAIDIWDLYCMTYYYRHCGGQNVKMSPPDPLEFDKQYQEVIQLLRNLQSESKQSFSLSIKPSTIQHPEAGEGVFLDGSAVPGTVVMFHPGLVYLPPYIRKMPNYPWIDKDNTYLMSRYDGCIVDPKGLDTDIQRSDGTMVAHPLAAGHKVNHAPPGTKPNILPFSYDFAKTFPEELLRLVPNKYVTRCHVLNACVNGDISTNTVGTQEHLHKKRMKNIFSNIIVYGCKQLNDISQHHKGSVVKVVVVKVVVKGLVVKRLVVKVVVVKGLVVKRYYREPNFLFKTPAVLRSVVYVTTNHVHNQELFVNYRLNPAIKLPEWYTPVDRKEDLRRWNG</sequence>
<name>A7SAV8_NEMVE</name>
<accession>A7SAV8</accession>
<proteinExistence type="predicted"/>
<dbReference type="PANTHER" id="PTHR33524:SF1">
    <property type="entry name" value="SET DOMAIN-CONTAINING PROTEIN"/>
    <property type="match status" value="1"/>
</dbReference>
<dbReference type="HOGENOM" id="CLU_738293_0_0_1"/>
<evidence type="ECO:0000313" key="1">
    <source>
        <dbReference type="EMBL" id="EDO39115.1"/>
    </source>
</evidence>
<gene>
    <name evidence="1" type="ORF">NEMVEDRAFT_v1g209425</name>
</gene>
<keyword evidence="2" id="KW-1185">Reference proteome</keyword>
<dbReference type="OMA" id="NHPAKEM"/>
<dbReference type="PANTHER" id="PTHR33524">
    <property type="entry name" value="C5ORF35"/>
    <property type="match status" value="1"/>
</dbReference>
<evidence type="ECO:0000313" key="2">
    <source>
        <dbReference type="Proteomes" id="UP000001593"/>
    </source>
</evidence>
<dbReference type="InterPro" id="IPR040415">
    <property type="entry name" value="SETD9"/>
</dbReference>
<organism evidence="1 2">
    <name type="scientific">Nematostella vectensis</name>
    <name type="common">Starlet sea anemone</name>
    <dbReference type="NCBI Taxonomy" id="45351"/>
    <lineage>
        <taxon>Eukaryota</taxon>
        <taxon>Metazoa</taxon>
        <taxon>Cnidaria</taxon>
        <taxon>Anthozoa</taxon>
        <taxon>Hexacorallia</taxon>
        <taxon>Actiniaria</taxon>
        <taxon>Edwardsiidae</taxon>
        <taxon>Nematostella</taxon>
    </lineage>
</organism>